<protein>
    <submittedName>
        <fullName evidence="2">Uncharacterized protein</fullName>
    </submittedName>
</protein>
<feature type="compositionally biased region" description="Basic and acidic residues" evidence="1">
    <location>
        <begin position="1"/>
        <end position="10"/>
    </location>
</feature>
<evidence type="ECO:0000256" key="1">
    <source>
        <dbReference type="SAM" id="MobiDB-lite"/>
    </source>
</evidence>
<feature type="compositionally biased region" description="Basic residues" evidence="1">
    <location>
        <begin position="11"/>
        <end position="33"/>
    </location>
</feature>
<name>A0A0F7L546_9VIRU</name>
<organism evidence="2">
    <name type="scientific">uncultured marine virus</name>
    <dbReference type="NCBI Taxonomy" id="186617"/>
    <lineage>
        <taxon>Viruses</taxon>
        <taxon>environmental samples</taxon>
    </lineage>
</organism>
<dbReference type="EMBL" id="KR029585">
    <property type="protein sequence ID" value="AKH46652.1"/>
    <property type="molecule type" value="Genomic_DNA"/>
</dbReference>
<feature type="region of interest" description="Disordered" evidence="1">
    <location>
        <begin position="120"/>
        <end position="153"/>
    </location>
</feature>
<proteinExistence type="predicted"/>
<reference evidence="2" key="2">
    <citation type="submission" date="2015-03" db="EMBL/GenBank/DDBJ databases">
        <authorList>
            <person name="Chow C.-E.T."/>
            <person name="Winget D.M."/>
            <person name="White R.A.III."/>
            <person name="Hallam S.J."/>
            <person name="Suttle C.A."/>
        </authorList>
    </citation>
    <scope>NUCLEOTIDE SEQUENCE</scope>
    <source>
        <strain evidence="2">Anoxic2_1</strain>
    </source>
</reference>
<evidence type="ECO:0000313" key="2">
    <source>
        <dbReference type="EMBL" id="AKH46652.1"/>
    </source>
</evidence>
<sequence length="153" mass="17452">MQSRPGDRTHGPPRKRSCRYVCRRPHLRPRRRPERGIDSRGTQPSRVKRSQEQDHAGRTPPAIRAQRGSGPVRHADLWMVERPPPGAILYRFCICSCEPCRRSNPHQRRIAVKARHAPRLCRPGSPRASPPSPGRPCRSCVWSPAPGRSHRHP</sequence>
<accession>A0A0F7L546</accession>
<reference evidence="2" key="1">
    <citation type="journal article" date="2015" name="Front. Microbiol.">
        <title>Combining genomic sequencing methods to explore viral diversity and reveal potential virus-host interactions.</title>
        <authorList>
            <person name="Chow C.E."/>
            <person name="Winget D.M."/>
            <person name="White R.A.III."/>
            <person name="Hallam S.J."/>
            <person name="Suttle C.A."/>
        </authorList>
    </citation>
    <scope>NUCLEOTIDE SEQUENCE</scope>
    <source>
        <strain evidence="2">Anoxic2_1</strain>
    </source>
</reference>
<feature type="region of interest" description="Disordered" evidence="1">
    <location>
        <begin position="1"/>
        <end position="76"/>
    </location>
</feature>